<dbReference type="InterPro" id="IPR036517">
    <property type="entry name" value="FF_domain_sf"/>
</dbReference>
<dbReference type="GO" id="GO:0005634">
    <property type="term" value="C:nucleus"/>
    <property type="evidence" value="ECO:0007669"/>
    <property type="project" value="TreeGrafter"/>
</dbReference>
<feature type="compositionally biased region" description="Pro residues" evidence="2">
    <location>
        <begin position="129"/>
        <end position="168"/>
    </location>
</feature>
<name>A0AAW1R364_9CHLO</name>
<keyword evidence="6" id="KW-1185">Reference proteome</keyword>
<feature type="compositionally biased region" description="Pro residues" evidence="2">
    <location>
        <begin position="101"/>
        <end position="123"/>
    </location>
</feature>
<feature type="domain" description="WW" evidence="3">
    <location>
        <begin position="391"/>
        <end position="418"/>
    </location>
</feature>
<keyword evidence="1" id="KW-0677">Repeat</keyword>
<feature type="compositionally biased region" description="Pro residues" evidence="2">
    <location>
        <begin position="67"/>
        <end position="78"/>
    </location>
</feature>
<dbReference type="PANTHER" id="PTHR15377:SF3">
    <property type="entry name" value="WW DOMAIN-CONTAINING PROTEIN"/>
    <property type="match status" value="1"/>
</dbReference>
<dbReference type="SMART" id="SM00441">
    <property type="entry name" value="FF"/>
    <property type="match status" value="3"/>
</dbReference>
<feature type="compositionally biased region" description="Low complexity" evidence="2">
    <location>
        <begin position="306"/>
        <end position="335"/>
    </location>
</feature>
<reference evidence="5 6" key="1">
    <citation type="journal article" date="2024" name="Nat. Commun.">
        <title>Phylogenomics reveals the evolutionary origins of lichenization in chlorophyte algae.</title>
        <authorList>
            <person name="Puginier C."/>
            <person name="Libourel C."/>
            <person name="Otte J."/>
            <person name="Skaloud P."/>
            <person name="Haon M."/>
            <person name="Grisel S."/>
            <person name="Petersen M."/>
            <person name="Berrin J.G."/>
            <person name="Delaux P.M."/>
            <person name="Dal Grande F."/>
            <person name="Keller J."/>
        </authorList>
    </citation>
    <scope>NUCLEOTIDE SEQUENCE [LARGE SCALE GENOMIC DNA]</scope>
    <source>
        <strain evidence="5 6">SAG 2145</strain>
    </source>
</reference>
<dbReference type="PROSITE" id="PS01159">
    <property type="entry name" value="WW_DOMAIN_1"/>
    <property type="match status" value="1"/>
</dbReference>
<dbReference type="PANTHER" id="PTHR15377">
    <property type="entry name" value="TRANSCRIPTION ELONGATION REGULATOR 1"/>
    <property type="match status" value="1"/>
</dbReference>
<feature type="compositionally biased region" description="Acidic residues" evidence="2">
    <location>
        <begin position="613"/>
        <end position="625"/>
    </location>
</feature>
<evidence type="ECO:0000313" key="5">
    <source>
        <dbReference type="EMBL" id="KAK9828243.1"/>
    </source>
</evidence>
<feature type="region of interest" description="Disordered" evidence="2">
    <location>
        <begin position="913"/>
        <end position="964"/>
    </location>
</feature>
<dbReference type="Pfam" id="PF00397">
    <property type="entry name" value="WW"/>
    <property type="match status" value="2"/>
</dbReference>
<dbReference type="GO" id="GO:0070063">
    <property type="term" value="F:RNA polymerase binding"/>
    <property type="evidence" value="ECO:0007669"/>
    <property type="project" value="InterPro"/>
</dbReference>
<dbReference type="Pfam" id="PF01846">
    <property type="entry name" value="FF"/>
    <property type="match status" value="3"/>
</dbReference>
<evidence type="ECO:0000259" key="4">
    <source>
        <dbReference type="PROSITE" id="PS51676"/>
    </source>
</evidence>
<dbReference type="PROSITE" id="PS50020">
    <property type="entry name" value="WW_DOMAIN_2"/>
    <property type="match status" value="2"/>
</dbReference>
<dbReference type="SUPFAM" id="SSF81698">
    <property type="entry name" value="FF domain"/>
    <property type="match status" value="4"/>
</dbReference>
<feature type="compositionally biased region" description="Pro residues" evidence="2">
    <location>
        <begin position="177"/>
        <end position="223"/>
    </location>
</feature>
<feature type="domain" description="WW" evidence="3">
    <location>
        <begin position="342"/>
        <end position="369"/>
    </location>
</feature>
<evidence type="ECO:0000256" key="2">
    <source>
        <dbReference type="SAM" id="MobiDB-lite"/>
    </source>
</evidence>
<feature type="domain" description="FF" evidence="4">
    <location>
        <begin position="517"/>
        <end position="571"/>
    </location>
</feature>
<dbReference type="AlphaFoldDB" id="A0AAW1R364"/>
<proteinExistence type="predicted"/>
<dbReference type="SUPFAM" id="SSF51045">
    <property type="entry name" value="WW domain"/>
    <property type="match status" value="2"/>
</dbReference>
<evidence type="ECO:0000313" key="6">
    <source>
        <dbReference type="Proteomes" id="UP001438707"/>
    </source>
</evidence>
<protein>
    <submittedName>
        <fullName evidence="5">Uncharacterized protein</fullName>
    </submittedName>
</protein>
<dbReference type="InterPro" id="IPR036020">
    <property type="entry name" value="WW_dom_sf"/>
</dbReference>
<dbReference type="CDD" id="cd00201">
    <property type="entry name" value="WW"/>
    <property type="match status" value="2"/>
</dbReference>
<evidence type="ECO:0000256" key="1">
    <source>
        <dbReference type="ARBA" id="ARBA00022737"/>
    </source>
</evidence>
<dbReference type="InterPro" id="IPR002713">
    <property type="entry name" value="FF_domain"/>
</dbReference>
<sequence length="979" mass="103214">MDEGKAAAYYDDMKARGSGASRTKQGLGFSSLPGPPWPSSGPVGSAPGGPPHSGPSQRPPYGGGALPGPPSHGQPPPHFHGMHHGPPRGPPPGGHMGPGPFGGPPGGPPFRPPPSHMGPPGAPPMGHMPRPPPPGGPPFSSPIMPGPWSPAGPPPPMGAPARPPPGAPPGGHFQRPFPGPAAPPAAPPPHPMGPPMPRPPPGAFPPRPFPTPGPPPNAGPPAALPQHSGLPGPPQGIGPFSGPVPAAPGPPPAAAPAQNGTAAGMAAAGDPAAAQAAGQAPAPRPVVIAQGPQLTNPPASSAGPPGKDAQVAAKEAAAGEGSGEGSQEAPAEAAPVDPKKAWTAHKTGEGQVYYHNKVTGASTWSKPEGFEGDVAAAPIPIAANKVKGTDWSEVTCSDSRKYYFNPQTQETAWEVPAAVVAARGGGSKASEGSRISPAAAAVIARNKGNPSAPALAPGVALALAAASVSQNNTAATLAALRPMQPPLPAELAAAAAFTPPLPPESSAAPPLPTPPSIATITHKFKQLLLEKGITPFSRWERELPKLVADSRYQAVPTLRERREMFEDFCRNAAEEHKRGKPDKSRAAREAFQALVKEAEDAEGGVNAPPPDSMDAEGGQDGEDEEPPMKSAAELPGLSPESTYSQMKVHWSKDPRWQGCDDKLRREIVEGRIIQLASQAEATAAANKKLHEDAFRQQLVEAGVGAGSRWSKSKEALSRDERYQAVPREDREAIFRAFVAQDQARQAEEKAAQKVVADKEVEAQRKLAKGEEDAKARQAAANRSSAVANFRTLLSEMVRDPTASWHDYSARLERDPQQRAANTALDQREQRSLFTEHVASLMQRARQGFSELLDEVLRPLVTSDRAKETPLPPVLRRWEDAETMLQDDSRFGRLPEDYRLRLWQEFKGMIELEARDPDAAAKQQAARSRTARPTAGRSADPYAERERDRNRTSSRASGEITDLAYQREYLNHDRKRIKRT</sequence>
<evidence type="ECO:0000259" key="3">
    <source>
        <dbReference type="PROSITE" id="PS50020"/>
    </source>
</evidence>
<feature type="domain" description="FF" evidence="4">
    <location>
        <begin position="687"/>
        <end position="740"/>
    </location>
</feature>
<dbReference type="Gene3D" id="1.10.10.440">
    <property type="entry name" value="FF domain"/>
    <property type="match status" value="4"/>
</dbReference>
<dbReference type="InterPro" id="IPR045148">
    <property type="entry name" value="TCRG1-like"/>
</dbReference>
<dbReference type="PROSITE" id="PS51676">
    <property type="entry name" value="FF"/>
    <property type="match status" value="2"/>
</dbReference>
<dbReference type="InterPro" id="IPR001202">
    <property type="entry name" value="WW_dom"/>
</dbReference>
<dbReference type="Gene3D" id="2.20.70.10">
    <property type="match status" value="2"/>
</dbReference>
<feature type="compositionally biased region" description="Low complexity" evidence="2">
    <location>
        <begin position="255"/>
        <end position="281"/>
    </location>
</feature>
<feature type="region of interest" description="Disordered" evidence="2">
    <location>
        <begin position="1"/>
        <end position="344"/>
    </location>
</feature>
<feature type="compositionally biased region" description="Basic and acidic residues" evidence="2">
    <location>
        <begin position="941"/>
        <end position="950"/>
    </location>
</feature>
<feature type="compositionally biased region" description="Pro residues" evidence="2">
    <location>
        <begin position="245"/>
        <end position="254"/>
    </location>
</feature>
<dbReference type="EMBL" id="JALJOS010000016">
    <property type="protein sequence ID" value="KAK9828243.1"/>
    <property type="molecule type" value="Genomic_DNA"/>
</dbReference>
<dbReference type="SMART" id="SM00456">
    <property type="entry name" value="WW"/>
    <property type="match status" value="2"/>
</dbReference>
<dbReference type="Proteomes" id="UP001438707">
    <property type="component" value="Unassembled WGS sequence"/>
</dbReference>
<feature type="region of interest" description="Disordered" evidence="2">
    <location>
        <begin position="599"/>
        <end position="646"/>
    </location>
</feature>
<organism evidence="5 6">
    <name type="scientific">Apatococcus lobatus</name>
    <dbReference type="NCBI Taxonomy" id="904363"/>
    <lineage>
        <taxon>Eukaryota</taxon>
        <taxon>Viridiplantae</taxon>
        <taxon>Chlorophyta</taxon>
        <taxon>core chlorophytes</taxon>
        <taxon>Trebouxiophyceae</taxon>
        <taxon>Chlorellales</taxon>
        <taxon>Chlorellaceae</taxon>
        <taxon>Apatococcus</taxon>
    </lineage>
</organism>
<dbReference type="GO" id="GO:0003712">
    <property type="term" value="F:transcription coregulator activity"/>
    <property type="evidence" value="ECO:0007669"/>
    <property type="project" value="TreeGrafter"/>
</dbReference>
<comment type="caution">
    <text evidence="5">The sequence shown here is derived from an EMBL/GenBank/DDBJ whole genome shotgun (WGS) entry which is preliminary data.</text>
</comment>
<accession>A0AAW1R364</accession>
<gene>
    <name evidence="5" type="ORF">WJX74_005120</name>
</gene>